<protein>
    <submittedName>
        <fullName evidence="1">FdxN element excision controlling factor protein, XisH-like</fullName>
    </submittedName>
</protein>
<dbReference type="InterPro" id="IPR011335">
    <property type="entry name" value="Restrct_endonuc-II-like"/>
</dbReference>
<dbReference type="EMBL" id="FO818640">
    <property type="protein sequence ID" value="CDM92343.1"/>
    <property type="molecule type" value="Genomic_DNA"/>
</dbReference>
<dbReference type="AlphaFoldDB" id="A0A9P1NYC1"/>
<gene>
    <name evidence="1" type="ORF">ARTHRO_10016</name>
</gene>
<keyword evidence="2" id="KW-1185">Reference proteome</keyword>
<dbReference type="Pfam" id="PF08814">
    <property type="entry name" value="XisH"/>
    <property type="match status" value="1"/>
</dbReference>
<organism evidence="1 2">
    <name type="scientific">Limnospira indica PCC 8005</name>
    <dbReference type="NCBI Taxonomy" id="376219"/>
    <lineage>
        <taxon>Bacteria</taxon>
        <taxon>Bacillati</taxon>
        <taxon>Cyanobacteriota</taxon>
        <taxon>Cyanophyceae</taxon>
        <taxon>Oscillatoriophycideae</taxon>
        <taxon>Oscillatoriales</taxon>
        <taxon>Sirenicapillariaceae</taxon>
        <taxon>Limnospira</taxon>
    </lineage>
</organism>
<name>A0A9P1NYC1_9CYAN</name>
<dbReference type="Gene3D" id="3.40.1350.10">
    <property type="match status" value="1"/>
</dbReference>
<dbReference type="RefSeq" id="WP_008051626.1">
    <property type="nucleotide sequence ID" value="NZ_FO818640.1"/>
</dbReference>
<dbReference type="Proteomes" id="UP000032946">
    <property type="component" value="Chromosome"/>
</dbReference>
<dbReference type="InterPro" id="IPR011856">
    <property type="entry name" value="tRNA_endonuc-like_dom_sf"/>
</dbReference>
<dbReference type="CDD" id="cd22366">
    <property type="entry name" value="XisH-like"/>
    <property type="match status" value="1"/>
</dbReference>
<evidence type="ECO:0000313" key="2">
    <source>
        <dbReference type="Proteomes" id="UP000032946"/>
    </source>
</evidence>
<dbReference type="InterPro" id="IPR014919">
    <property type="entry name" value="XisH"/>
</dbReference>
<dbReference type="SUPFAM" id="SSF52980">
    <property type="entry name" value="Restriction endonuclease-like"/>
    <property type="match status" value="1"/>
</dbReference>
<sequence length="138" mass="15726">MPAKDIYHNCVKIALLKDGWTITDDPLSLKVGQKDIFIDLAAEKLLVAEKQGVKIAVEVKSFVGKSEIEDLKNALGQYYLYDKILKYLNSDKNLYLAIRKAVFQRLSAETIGQIILSDQNLKLIVFDPNLEEITRWIN</sequence>
<evidence type="ECO:0000313" key="1">
    <source>
        <dbReference type="EMBL" id="CDM92343.1"/>
    </source>
</evidence>
<proteinExistence type="predicted"/>
<dbReference type="GO" id="GO:0003676">
    <property type="term" value="F:nucleic acid binding"/>
    <property type="evidence" value="ECO:0007669"/>
    <property type="project" value="InterPro"/>
</dbReference>
<reference evidence="1 2" key="1">
    <citation type="submission" date="2014-02" db="EMBL/GenBank/DDBJ databases">
        <authorList>
            <person name="Genoscope - CEA"/>
        </authorList>
    </citation>
    <scope>NUCLEOTIDE SEQUENCE [LARGE SCALE GENOMIC DNA]</scope>
    <source>
        <strain evidence="1 2">PCC 8005</strain>
    </source>
</reference>
<accession>A0A9P1NYC1</accession>